<name>A0A6J4SSY5_9ACTN</name>
<organism evidence="2">
    <name type="scientific">uncultured Solirubrobacteraceae bacterium</name>
    <dbReference type="NCBI Taxonomy" id="1162706"/>
    <lineage>
        <taxon>Bacteria</taxon>
        <taxon>Bacillati</taxon>
        <taxon>Actinomycetota</taxon>
        <taxon>Thermoleophilia</taxon>
        <taxon>Solirubrobacterales</taxon>
        <taxon>Solirubrobacteraceae</taxon>
        <taxon>environmental samples</taxon>
    </lineage>
</organism>
<feature type="non-terminal residue" evidence="2">
    <location>
        <position position="1"/>
    </location>
</feature>
<feature type="non-terminal residue" evidence="2">
    <location>
        <position position="29"/>
    </location>
</feature>
<evidence type="ECO:0000256" key="1">
    <source>
        <dbReference type="SAM" id="MobiDB-lite"/>
    </source>
</evidence>
<dbReference type="EMBL" id="CADCVO010000388">
    <property type="protein sequence ID" value="CAA9504426.1"/>
    <property type="molecule type" value="Genomic_DNA"/>
</dbReference>
<protein>
    <submittedName>
        <fullName evidence="2">Uncharacterized protein</fullName>
    </submittedName>
</protein>
<accession>A0A6J4SSY5</accession>
<sequence>PRPAGRRPGVARCPARAARRPGGGRREPV</sequence>
<feature type="compositionally biased region" description="Low complexity" evidence="1">
    <location>
        <begin position="1"/>
        <end position="16"/>
    </location>
</feature>
<gene>
    <name evidence="2" type="ORF">AVDCRST_MAG13-2428</name>
</gene>
<feature type="region of interest" description="Disordered" evidence="1">
    <location>
        <begin position="1"/>
        <end position="29"/>
    </location>
</feature>
<dbReference type="AlphaFoldDB" id="A0A6J4SSY5"/>
<proteinExistence type="predicted"/>
<reference evidence="2" key="1">
    <citation type="submission" date="2020-02" db="EMBL/GenBank/DDBJ databases">
        <authorList>
            <person name="Meier V. D."/>
        </authorList>
    </citation>
    <scope>NUCLEOTIDE SEQUENCE</scope>
    <source>
        <strain evidence="2">AVDCRST_MAG13</strain>
    </source>
</reference>
<evidence type="ECO:0000313" key="2">
    <source>
        <dbReference type="EMBL" id="CAA9504426.1"/>
    </source>
</evidence>